<dbReference type="AlphaFoldDB" id="A0A821S7T1"/>
<comment type="caution">
    <text evidence="5">The sequence shown here is derived from an EMBL/GenBank/DDBJ whole genome shotgun (WGS) entry which is preliminary data.</text>
</comment>
<reference evidence="5" key="1">
    <citation type="submission" date="2021-02" db="EMBL/GenBank/DDBJ databases">
        <authorList>
            <person name="Nowell W R."/>
        </authorList>
    </citation>
    <scope>NUCLEOTIDE SEQUENCE</scope>
</reference>
<organism evidence="5 6">
    <name type="scientific">Rotaria socialis</name>
    <dbReference type="NCBI Taxonomy" id="392032"/>
    <lineage>
        <taxon>Eukaryota</taxon>
        <taxon>Metazoa</taxon>
        <taxon>Spiralia</taxon>
        <taxon>Gnathifera</taxon>
        <taxon>Rotifera</taxon>
        <taxon>Eurotatoria</taxon>
        <taxon>Bdelloidea</taxon>
        <taxon>Philodinida</taxon>
        <taxon>Philodinidae</taxon>
        <taxon>Rotaria</taxon>
    </lineage>
</organism>
<accession>A0A821S7T1</accession>
<protein>
    <recommendedName>
        <fullName evidence="4">TIL domain-containing protein</fullName>
    </recommendedName>
</protein>
<sequence length="670" mass="76012">MPPKSNRQSQCFNAIKSRWSTESDASSDDSNFSMETSDEDEADTKLNFRDTIQICDIADMFEFCKNQCNIRYLSVLIYLILRRFNISYEETHRFLNDIGGLTAEVAHKWSNVFMNGNFDEFLIDGRGGKRGDSFYDVYPELEVDAKAFTVLQCEQKAPSFTVYDLAQFIDKEYYEVNKINKVNSDFVRSVDSCRLDLRNWGARFENNTNRPYFEGHEGSDVIAHREQFIHYFLTNEDKYYTVSSDENPVWQTPKSLVPTVLICHDESTFRSGDVRAKRWLIDTSAPFFNKGGGRSVMISDFLVQHPSGPFVQLNEKEWTNAVQRFPDLLEDTDLRYENYSATITAHLGADPYFDNSIILLQFERLFKLLKFKEEYQKHNIEILVDNARTHSAKPFSINDFGKRSGTRCPVASIEYIDEVNNTKTLDCFFQSGPQKGQSKGLLAIALELGFKLSTNCKLEELTILLSGHKAFKNISKLEKLAIDYGLVCGQNEIFKTCGSPCISTCTYKPDICIAMCSTGCFCKEGYVRESNKTGSSCIKQEDCENVNVLPTCAENEEFLTCGSACPPTCNDWSYPLPKQPTPCIMMCKRGCFCKNGLYRSKDGKCVEPEECCGKNEVFTSCGSACVETCNNKSDMCTDQCVAGCFCRRPGHVRLNNNTNSLCIPPNECPK</sequence>
<feature type="domain" description="TIL" evidence="4">
    <location>
        <begin position="552"/>
        <end position="611"/>
    </location>
</feature>
<feature type="domain" description="TIL" evidence="4">
    <location>
        <begin position="488"/>
        <end position="543"/>
    </location>
</feature>
<dbReference type="Pfam" id="PF01826">
    <property type="entry name" value="TIL"/>
    <property type="match status" value="3"/>
</dbReference>
<dbReference type="GO" id="GO:0030414">
    <property type="term" value="F:peptidase inhibitor activity"/>
    <property type="evidence" value="ECO:0007669"/>
    <property type="project" value="UniProtKB-KW"/>
</dbReference>
<keyword evidence="1" id="KW-0646">Protease inhibitor</keyword>
<dbReference type="InterPro" id="IPR002919">
    <property type="entry name" value="TIL_dom"/>
</dbReference>
<dbReference type="Proteomes" id="UP000663848">
    <property type="component" value="Unassembled WGS sequence"/>
</dbReference>
<evidence type="ECO:0000313" key="6">
    <source>
        <dbReference type="Proteomes" id="UP000663848"/>
    </source>
</evidence>
<evidence type="ECO:0000256" key="2">
    <source>
        <dbReference type="ARBA" id="ARBA00023157"/>
    </source>
</evidence>
<dbReference type="CDD" id="cd19941">
    <property type="entry name" value="TIL"/>
    <property type="match status" value="3"/>
</dbReference>
<name>A0A821S7T1_9BILA</name>
<dbReference type="SUPFAM" id="SSF57567">
    <property type="entry name" value="Serine protease inhibitors"/>
    <property type="match status" value="3"/>
</dbReference>
<dbReference type="InterPro" id="IPR051368">
    <property type="entry name" value="SerProtInhib-TIL_Domain"/>
</dbReference>
<dbReference type="PANTHER" id="PTHR23259">
    <property type="entry name" value="RIDDLE"/>
    <property type="match status" value="1"/>
</dbReference>
<dbReference type="Gene3D" id="2.10.25.10">
    <property type="entry name" value="Laminin"/>
    <property type="match status" value="3"/>
</dbReference>
<keyword evidence="2" id="KW-1015">Disulfide bond</keyword>
<proteinExistence type="predicted"/>
<dbReference type="EMBL" id="CAJOBR010006821">
    <property type="protein sequence ID" value="CAF4851759.1"/>
    <property type="molecule type" value="Genomic_DNA"/>
</dbReference>
<dbReference type="InterPro" id="IPR036084">
    <property type="entry name" value="Ser_inhib-like_sf"/>
</dbReference>
<evidence type="ECO:0000259" key="4">
    <source>
        <dbReference type="Pfam" id="PF01826"/>
    </source>
</evidence>
<gene>
    <name evidence="5" type="ORF">QYT958_LOCUS27231</name>
</gene>
<evidence type="ECO:0000256" key="1">
    <source>
        <dbReference type="ARBA" id="ARBA00022690"/>
    </source>
</evidence>
<feature type="region of interest" description="Disordered" evidence="3">
    <location>
        <begin position="16"/>
        <end position="38"/>
    </location>
</feature>
<feature type="compositionally biased region" description="Polar residues" evidence="3">
    <location>
        <begin position="16"/>
        <end position="35"/>
    </location>
</feature>
<evidence type="ECO:0000313" key="5">
    <source>
        <dbReference type="EMBL" id="CAF4851759.1"/>
    </source>
</evidence>
<feature type="domain" description="TIL" evidence="4">
    <location>
        <begin position="612"/>
        <end position="668"/>
    </location>
</feature>
<evidence type="ECO:0000256" key="3">
    <source>
        <dbReference type="SAM" id="MobiDB-lite"/>
    </source>
</evidence>
<dbReference type="PANTHER" id="PTHR23259:SF70">
    <property type="entry name" value="ACCESSORY GLAND PROTEIN ACP62F-RELATED"/>
    <property type="match status" value="1"/>
</dbReference>